<feature type="domain" description="Sorting nexin/Vps5-like C-terminal" evidence="2">
    <location>
        <begin position="200"/>
        <end position="350"/>
    </location>
</feature>
<dbReference type="AlphaFoldDB" id="A0AAD5SU11"/>
<feature type="compositionally biased region" description="Low complexity" evidence="1">
    <location>
        <begin position="345"/>
        <end position="354"/>
    </location>
</feature>
<protein>
    <recommendedName>
        <fullName evidence="2">Sorting nexin/Vps5-like C-terminal domain-containing protein</fullName>
    </recommendedName>
</protein>
<evidence type="ECO:0000256" key="1">
    <source>
        <dbReference type="SAM" id="MobiDB-lite"/>
    </source>
</evidence>
<gene>
    <name evidence="3" type="ORF">HK100_008354</name>
</gene>
<organism evidence="3 4">
    <name type="scientific">Physocladia obscura</name>
    <dbReference type="NCBI Taxonomy" id="109957"/>
    <lineage>
        <taxon>Eukaryota</taxon>
        <taxon>Fungi</taxon>
        <taxon>Fungi incertae sedis</taxon>
        <taxon>Chytridiomycota</taxon>
        <taxon>Chytridiomycota incertae sedis</taxon>
        <taxon>Chytridiomycetes</taxon>
        <taxon>Chytridiales</taxon>
        <taxon>Chytriomycetaceae</taxon>
        <taxon>Physocladia</taxon>
    </lineage>
</organism>
<evidence type="ECO:0000313" key="4">
    <source>
        <dbReference type="Proteomes" id="UP001211907"/>
    </source>
</evidence>
<dbReference type="Proteomes" id="UP001211907">
    <property type="component" value="Unassembled WGS sequence"/>
</dbReference>
<feature type="region of interest" description="Disordered" evidence="1">
    <location>
        <begin position="115"/>
        <end position="137"/>
    </location>
</feature>
<dbReference type="InterPro" id="IPR015404">
    <property type="entry name" value="Vps5_C"/>
</dbReference>
<evidence type="ECO:0000259" key="2">
    <source>
        <dbReference type="Pfam" id="PF09325"/>
    </source>
</evidence>
<dbReference type="Pfam" id="PF09325">
    <property type="entry name" value="Vps5"/>
    <property type="match status" value="1"/>
</dbReference>
<feature type="compositionally biased region" description="Low complexity" evidence="1">
    <location>
        <begin position="115"/>
        <end position="132"/>
    </location>
</feature>
<feature type="non-terminal residue" evidence="3">
    <location>
        <position position="400"/>
    </location>
</feature>
<evidence type="ECO:0000313" key="3">
    <source>
        <dbReference type="EMBL" id="KAJ3087464.1"/>
    </source>
</evidence>
<accession>A0AAD5SU11</accession>
<dbReference type="InterPro" id="IPR027267">
    <property type="entry name" value="AH/BAR_dom_sf"/>
</dbReference>
<reference evidence="3" key="1">
    <citation type="submission" date="2020-05" db="EMBL/GenBank/DDBJ databases">
        <title>Phylogenomic resolution of chytrid fungi.</title>
        <authorList>
            <person name="Stajich J.E."/>
            <person name="Amses K."/>
            <person name="Simmons R."/>
            <person name="Seto K."/>
            <person name="Myers J."/>
            <person name="Bonds A."/>
            <person name="Quandt C.A."/>
            <person name="Barry K."/>
            <person name="Liu P."/>
            <person name="Grigoriev I."/>
            <person name="Longcore J.E."/>
            <person name="James T.Y."/>
        </authorList>
    </citation>
    <scope>NUCLEOTIDE SEQUENCE</scope>
    <source>
        <strain evidence="3">JEL0513</strain>
    </source>
</reference>
<name>A0AAD5SU11_9FUNG</name>
<proteinExistence type="predicted"/>
<sequence length="400" mass="43438">MKLQYHVDVVGLRTGVGEFTVTTGEVEVEDVGGGEDVRAGQGYPAARKTASVTRSASEAEALYQVLVGKHARLCFAVRANPLPASVAVSSVAPTLPTSHTANHSTTTNSHIATNQQTNQQTTQQSNQQITRQSTKHSVNQNNPAAFLAATIAFLRSVAASDALMADAVHVRPFFFSPFKYIPEPFTPAPLSSRRSVSNSAFSLVFSKRQEDVDVFFSQVKLHISALHAAIKAVTKEIDLVSAMQLEYASTLQDLDSRLAEASMQEQCDSIAGQYRKLAKVLSALNTSTNTTTEYNIIWLKPMLQTFKRTTSCMQIALDARLATLDEYEDACKYTQRKRAAVEKIGNSSTSSSSGSGNGRLSTQTRAESAIWELREANEAEAGARGRFVEATDLIRGSYGR</sequence>
<dbReference type="EMBL" id="JADGJH010004052">
    <property type="protein sequence ID" value="KAJ3087464.1"/>
    <property type="molecule type" value="Genomic_DNA"/>
</dbReference>
<comment type="caution">
    <text evidence="3">The sequence shown here is derived from an EMBL/GenBank/DDBJ whole genome shotgun (WGS) entry which is preliminary data.</text>
</comment>
<keyword evidence="4" id="KW-1185">Reference proteome</keyword>
<dbReference type="Gene3D" id="1.20.1270.60">
    <property type="entry name" value="Arfaptin homology (AH) domain/BAR domain"/>
    <property type="match status" value="1"/>
</dbReference>
<feature type="region of interest" description="Disordered" evidence="1">
    <location>
        <begin position="342"/>
        <end position="364"/>
    </location>
</feature>